<feature type="region of interest" description="Disordered" evidence="1">
    <location>
        <begin position="153"/>
        <end position="242"/>
    </location>
</feature>
<reference evidence="3" key="1">
    <citation type="submission" date="2021-11" db="EMBL/GenBank/DDBJ databases">
        <authorList>
            <person name="Herlambang A."/>
            <person name="Guo Y."/>
            <person name="Takashima Y."/>
            <person name="Nishizawa T."/>
        </authorList>
    </citation>
    <scope>NUCLEOTIDE SEQUENCE</scope>
    <source>
        <strain evidence="3">E1425</strain>
    </source>
</reference>
<dbReference type="Proteomes" id="UP000827284">
    <property type="component" value="Unassembled WGS sequence"/>
</dbReference>
<organism evidence="3 4">
    <name type="scientific">Entomortierella parvispora</name>
    <dbReference type="NCBI Taxonomy" id="205924"/>
    <lineage>
        <taxon>Eukaryota</taxon>
        <taxon>Fungi</taxon>
        <taxon>Fungi incertae sedis</taxon>
        <taxon>Mucoromycota</taxon>
        <taxon>Mortierellomycotina</taxon>
        <taxon>Mortierellomycetes</taxon>
        <taxon>Mortierellales</taxon>
        <taxon>Mortierellaceae</taxon>
        <taxon>Entomortierella</taxon>
    </lineage>
</organism>
<accession>A0A9P3H2X0</accession>
<feature type="region of interest" description="Disordered" evidence="1">
    <location>
        <begin position="1"/>
        <end position="51"/>
    </location>
</feature>
<gene>
    <name evidence="3" type="ORF">EMPS_01480</name>
</gene>
<dbReference type="Pfam" id="PF12214">
    <property type="entry name" value="TPX2_importin"/>
    <property type="match status" value="1"/>
</dbReference>
<keyword evidence="4" id="KW-1185">Reference proteome</keyword>
<feature type="compositionally biased region" description="Polar residues" evidence="1">
    <location>
        <begin position="36"/>
        <end position="47"/>
    </location>
</feature>
<evidence type="ECO:0000313" key="4">
    <source>
        <dbReference type="Proteomes" id="UP000827284"/>
    </source>
</evidence>
<feature type="compositionally biased region" description="Low complexity" evidence="1">
    <location>
        <begin position="201"/>
        <end position="228"/>
    </location>
</feature>
<feature type="compositionally biased region" description="Polar residues" evidence="1">
    <location>
        <begin position="508"/>
        <end position="534"/>
    </location>
</feature>
<evidence type="ECO:0000256" key="1">
    <source>
        <dbReference type="SAM" id="MobiDB-lite"/>
    </source>
</evidence>
<dbReference type="OrthoDB" id="1684416at2759"/>
<evidence type="ECO:0000313" key="3">
    <source>
        <dbReference type="EMBL" id="GJJ69134.1"/>
    </source>
</evidence>
<feature type="domain" description="TPX2 central" evidence="2">
    <location>
        <begin position="305"/>
        <end position="411"/>
    </location>
</feature>
<feature type="compositionally biased region" description="Low complexity" evidence="1">
    <location>
        <begin position="165"/>
        <end position="182"/>
    </location>
</feature>
<feature type="region of interest" description="Disordered" evidence="1">
    <location>
        <begin position="453"/>
        <end position="487"/>
    </location>
</feature>
<dbReference type="EMBL" id="BQFW01000002">
    <property type="protein sequence ID" value="GJJ69134.1"/>
    <property type="molecule type" value="Genomic_DNA"/>
</dbReference>
<evidence type="ECO:0000259" key="2">
    <source>
        <dbReference type="Pfam" id="PF12214"/>
    </source>
</evidence>
<feature type="compositionally biased region" description="Polar residues" evidence="1">
    <location>
        <begin position="458"/>
        <end position="470"/>
    </location>
</feature>
<feature type="compositionally biased region" description="Polar residues" evidence="1">
    <location>
        <begin position="477"/>
        <end position="487"/>
    </location>
</feature>
<comment type="caution">
    <text evidence="3">The sequence shown here is derived from an EMBL/GenBank/DDBJ whole genome shotgun (WGS) entry which is preliminary data.</text>
</comment>
<dbReference type="AlphaFoldDB" id="A0A9P3H2X0"/>
<proteinExistence type="predicted"/>
<feature type="region of interest" description="Disordered" evidence="1">
    <location>
        <begin position="505"/>
        <end position="540"/>
    </location>
</feature>
<feature type="region of interest" description="Disordered" evidence="1">
    <location>
        <begin position="63"/>
        <end position="121"/>
    </location>
</feature>
<sequence length="567" mass="61194">MDSRPTASFPTVRVSASDAQPRRTPFSPNGREGRTLKTQHYSTTPKTAPNREYFDFIRKGGITLSDLESTPTPGPVDSLASRGPDNSRTKNISVEDLSTLENDDQEVQEQGLDAPTDELDRIPVSSNIMAFARKSIMQHATTQPRSIFSRLNEKKLQGAKPASLATAQPSPAATNAPSSSRTCGLERPTLKSTTSPFVSRPNTSPTVLTATTVSSSTPSTLTRPVLTPAAAPKPPIPGRSVLDFSGASGSALLKKKPISFEPPTSAIAPPPSIMESAVRHSVPSTLPPAASEDTKMDDNPSEKTKEQSQAKTEKDPSNPVAFDLRALLRQDSARVQYRLPNLVASLSPPTSPKRPSPYDIPSLKEREALRARRMPRFKARPLNPKVFTSAGDLGVPRIPKQPLTVPKSPVFSRTRVRRDMISTPGQPPATPRTSTAARLQSVLREGVKRSRIVETADKGTNSAQTSSSTFAAERNHPTQSSTTAWSGQLSVPSVDQVRLIPKTPVAPSVSSAVRNTPRSFPPSNLRRPNSTRPALTNPRPFKFATTELQRKRMKAANSNALTLADLA</sequence>
<reference evidence="3" key="2">
    <citation type="journal article" date="2022" name="Microbiol. Resour. Announc.">
        <title>Whole-Genome Sequence of Entomortierella parvispora E1425, a Mucoromycotan Fungus Associated with Burkholderiaceae-Related Endosymbiotic Bacteria.</title>
        <authorList>
            <person name="Herlambang A."/>
            <person name="Guo Y."/>
            <person name="Takashima Y."/>
            <person name="Narisawa K."/>
            <person name="Ohta H."/>
            <person name="Nishizawa T."/>
        </authorList>
    </citation>
    <scope>NUCLEOTIDE SEQUENCE</scope>
    <source>
        <strain evidence="3">E1425</strain>
    </source>
</reference>
<protein>
    <recommendedName>
        <fullName evidence="2">TPX2 central domain-containing protein</fullName>
    </recommendedName>
</protein>
<feature type="compositionally biased region" description="Basic and acidic residues" evidence="1">
    <location>
        <begin position="292"/>
        <end position="316"/>
    </location>
</feature>
<dbReference type="InterPro" id="IPR027330">
    <property type="entry name" value="TPX2_central_dom"/>
</dbReference>
<name>A0A9P3H2X0_9FUNG</name>
<feature type="region of interest" description="Disordered" evidence="1">
    <location>
        <begin position="255"/>
        <end position="320"/>
    </location>
</feature>